<feature type="domain" description="Bacterial surface antigen (D15)" evidence="11">
    <location>
        <begin position="305"/>
        <end position="575"/>
    </location>
</feature>
<keyword evidence="14" id="KW-1185">Reference proteome</keyword>
<reference evidence="14" key="1">
    <citation type="submission" date="2016-10" db="EMBL/GenBank/DDBJ databases">
        <authorList>
            <person name="Varghese N."/>
            <person name="Submissions S."/>
        </authorList>
    </citation>
    <scope>NUCLEOTIDE SEQUENCE [LARGE SCALE GENOMIC DNA]</scope>
    <source>
        <strain evidence="14">CGMCC 1.10824</strain>
    </source>
</reference>
<sequence length="589" mass="66935">MRYIQQWVIFLMMVIVVPAHAQTRWQTSEAILKVEITGIEDELLRNAQLFLSLKELENKQVPSLFRVRYLARQGEQEILSALEPFGFYNASVQHQINQTADVWLIQYQVELGNVTTYNQVTVDIRGAAEDDAAFKKLVTALKPQTGQVFEHQSYERLKTSLRSLAAERGYYDAELLKHEVHVETTTQTADATLLFDSGERYQFGPTSFCCSFLEDELLHRFVQYESGQPFTTRSLLELQIDLAGSGYFSSVEVSPQWQQADNQEVPIEVSLSPNNRNRYQLGVGYGTDTGARVTLGFDRRWVNSRGHRLSSVLRLSEVQNTGFVSYVIPGRNPARDSYSYTGEVTDRSFEQQQSTLYRTAFNDIRHYDKWHRTYQLSYQRENFAFGSEPTTSSNFLIPAIEWSLIDSATVQDNRNMIDDGYRLTLSLQGGHDSFLSDTNFISAKVGAKWIQRLNDDWRMLLRGEVGALTVDDFDLLGPTLRFFAGGDHSVRGYAYQQLGPKNAEGVVIGGRYLVATSVEFDYAFKPNWRLAVFSDFGNSMMDWDESLKQSVGVGVRWISPIGPIRLDLAAAIDEPGSPWRLHLTLGPDL</sequence>
<feature type="domain" description="TamA POTRA" evidence="12">
    <location>
        <begin position="33"/>
        <end position="110"/>
    </location>
</feature>
<dbReference type="Pfam" id="PF17243">
    <property type="entry name" value="POTRA_TamA_1"/>
    <property type="match status" value="1"/>
</dbReference>
<protein>
    <recommendedName>
        <fullName evidence="3">Translocation and assembly module subunit TamA</fullName>
    </recommendedName>
    <alternativeName>
        <fullName evidence="9">Autotransporter assembly factor TamA</fullName>
    </alternativeName>
</protein>
<evidence type="ECO:0000256" key="7">
    <source>
        <dbReference type="ARBA" id="ARBA00023136"/>
    </source>
</evidence>
<evidence type="ECO:0000313" key="13">
    <source>
        <dbReference type="EMBL" id="SDB51387.1"/>
    </source>
</evidence>
<gene>
    <name evidence="13" type="ORF">SAMN02927930_02026</name>
</gene>
<dbReference type="Pfam" id="PF01103">
    <property type="entry name" value="Omp85"/>
    <property type="match status" value="1"/>
</dbReference>
<evidence type="ECO:0000256" key="8">
    <source>
        <dbReference type="ARBA" id="ARBA00023237"/>
    </source>
</evidence>
<dbReference type="GO" id="GO:0009279">
    <property type="term" value="C:cell outer membrane"/>
    <property type="evidence" value="ECO:0007669"/>
    <property type="project" value="UniProtKB-SubCell"/>
</dbReference>
<keyword evidence="8" id="KW-0998">Cell outer membrane</keyword>
<dbReference type="Gene3D" id="2.40.160.50">
    <property type="entry name" value="membrane protein fhac: a member of the omp85/tpsb transporter family"/>
    <property type="match status" value="1"/>
</dbReference>
<comment type="similarity">
    <text evidence="2">Belongs to the TamA family.</text>
</comment>
<dbReference type="AlphaFoldDB" id="A0A1G6E1R1"/>
<evidence type="ECO:0000256" key="5">
    <source>
        <dbReference type="ARBA" id="ARBA00022692"/>
    </source>
</evidence>
<keyword evidence="6" id="KW-0732">Signal</keyword>
<dbReference type="PANTHER" id="PTHR12815">
    <property type="entry name" value="SORTING AND ASSEMBLY MACHINERY SAMM50 PROTEIN FAMILY MEMBER"/>
    <property type="match status" value="1"/>
</dbReference>
<name>A0A1G6E1R1_9GAMM</name>
<comment type="subunit">
    <text evidence="10">Interacts with TamB to form the translocation and assembly module (TAM).</text>
</comment>
<dbReference type="InterPro" id="IPR035243">
    <property type="entry name" value="TamA_POTRA_Dom_1"/>
</dbReference>
<evidence type="ECO:0000256" key="10">
    <source>
        <dbReference type="ARBA" id="ARBA00093548"/>
    </source>
</evidence>
<dbReference type="STRING" id="1159017.SAMN02927930_02026"/>
<evidence type="ECO:0000256" key="3">
    <source>
        <dbReference type="ARBA" id="ARBA00015419"/>
    </source>
</evidence>
<dbReference type="Gene3D" id="3.10.20.310">
    <property type="entry name" value="membrane protein fhac"/>
    <property type="match status" value="3"/>
</dbReference>
<dbReference type="InterPro" id="IPR039910">
    <property type="entry name" value="D15-like"/>
</dbReference>
<keyword evidence="4" id="KW-1134">Transmembrane beta strand</keyword>
<dbReference type="InterPro" id="IPR000184">
    <property type="entry name" value="Bac_surfAg_D15"/>
</dbReference>
<proteinExistence type="inferred from homology"/>
<dbReference type="PANTHER" id="PTHR12815:SF47">
    <property type="entry name" value="TRANSLOCATION AND ASSEMBLY MODULE SUBUNIT TAMA"/>
    <property type="match status" value="1"/>
</dbReference>
<dbReference type="GO" id="GO:0097347">
    <property type="term" value="C:TAM protein secretion complex"/>
    <property type="evidence" value="ECO:0007669"/>
    <property type="project" value="TreeGrafter"/>
</dbReference>
<organism evidence="13 14">
    <name type="scientific">Pseudidiomarina indica</name>
    <dbReference type="NCBI Taxonomy" id="1159017"/>
    <lineage>
        <taxon>Bacteria</taxon>
        <taxon>Pseudomonadati</taxon>
        <taxon>Pseudomonadota</taxon>
        <taxon>Gammaproteobacteria</taxon>
        <taxon>Alteromonadales</taxon>
        <taxon>Idiomarinaceae</taxon>
        <taxon>Pseudidiomarina</taxon>
    </lineage>
</organism>
<dbReference type="RefSeq" id="WP_233340152.1">
    <property type="nucleotide sequence ID" value="NZ_FMXN01000015.1"/>
</dbReference>
<evidence type="ECO:0000259" key="12">
    <source>
        <dbReference type="Pfam" id="PF17243"/>
    </source>
</evidence>
<dbReference type="Proteomes" id="UP000199626">
    <property type="component" value="Unassembled WGS sequence"/>
</dbReference>
<evidence type="ECO:0000256" key="9">
    <source>
        <dbReference type="ARBA" id="ARBA00033063"/>
    </source>
</evidence>
<keyword evidence="5" id="KW-0812">Transmembrane</keyword>
<evidence type="ECO:0000256" key="6">
    <source>
        <dbReference type="ARBA" id="ARBA00022729"/>
    </source>
</evidence>
<evidence type="ECO:0000313" key="14">
    <source>
        <dbReference type="Proteomes" id="UP000199626"/>
    </source>
</evidence>
<evidence type="ECO:0000259" key="11">
    <source>
        <dbReference type="Pfam" id="PF01103"/>
    </source>
</evidence>
<evidence type="ECO:0000256" key="4">
    <source>
        <dbReference type="ARBA" id="ARBA00022452"/>
    </source>
</evidence>
<dbReference type="EMBL" id="FMXN01000015">
    <property type="protein sequence ID" value="SDB51387.1"/>
    <property type="molecule type" value="Genomic_DNA"/>
</dbReference>
<evidence type="ECO:0000256" key="1">
    <source>
        <dbReference type="ARBA" id="ARBA00004442"/>
    </source>
</evidence>
<accession>A0A1G6E1R1</accession>
<comment type="subcellular location">
    <subcellularLocation>
        <location evidence="1">Cell outer membrane</location>
    </subcellularLocation>
</comment>
<keyword evidence="7" id="KW-0472">Membrane</keyword>
<dbReference type="GO" id="GO:0009306">
    <property type="term" value="P:protein secretion"/>
    <property type="evidence" value="ECO:0007669"/>
    <property type="project" value="TreeGrafter"/>
</dbReference>
<evidence type="ECO:0000256" key="2">
    <source>
        <dbReference type="ARBA" id="ARBA00010248"/>
    </source>
</evidence>